<proteinExistence type="predicted"/>
<evidence type="ECO:0000259" key="10">
    <source>
        <dbReference type="PROSITE" id="PS50157"/>
    </source>
</evidence>
<feature type="compositionally biased region" description="Polar residues" evidence="9">
    <location>
        <begin position="524"/>
        <end position="548"/>
    </location>
</feature>
<evidence type="ECO:0000256" key="4">
    <source>
        <dbReference type="ARBA" id="ARBA00022833"/>
    </source>
</evidence>
<keyword evidence="3 8" id="KW-0863">Zinc-finger</keyword>
<keyword evidence="5" id="KW-0805">Transcription regulation</keyword>
<feature type="compositionally biased region" description="Polar residues" evidence="9">
    <location>
        <begin position="685"/>
        <end position="694"/>
    </location>
</feature>
<evidence type="ECO:0000256" key="5">
    <source>
        <dbReference type="ARBA" id="ARBA00023015"/>
    </source>
</evidence>
<feature type="region of interest" description="Disordered" evidence="9">
    <location>
        <begin position="679"/>
        <end position="702"/>
    </location>
</feature>
<accession>B0LKY7</accession>
<evidence type="ECO:0000256" key="7">
    <source>
        <dbReference type="ARBA" id="ARBA00023242"/>
    </source>
</evidence>
<gene>
    <name evidence="11" type="primary">ace1</name>
</gene>
<organism evidence="11">
    <name type="scientific">Penicillium decumbens</name>
    <dbReference type="NCBI Taxonomy" id="69771"/>
    <lineage>
        <taxon>Eukaryota</taxon>
        <taxon>Fungi</taxon>
        <taxon>Dikarya</taxon>
        <taxon>Ascomycota</taxon>
        <taxon>Pezizomycotina</taxon>
        <taxon>Eurotiomycetes</taxon>
        <taxon>Eurotiomycetidae</taxon>
        <taxon>Eurotiales</taxon>
        <taxon>Aspergillaceae</taxon>
        <taxon>Penicillium</taxon>
    </lineage>
</organism>
<dbReference type="InterPro" id="IPR013087">
    <property type="entry name" value="Znf_C2H2_type"/>
</dbReference>
<dbReference type="PROSITE" id="PS00028">
    <property type="entry name" value="ZINC_FINGER_C2H2_1"/>
    <property type="match status" value="1"/>
</dbReference>
<evidence type="ECO:0000256" key="8">
    <source>
        <dbReference type="PROSITE-ProRule" id="PRU00042"/>
    </source>
</evidence>
<keyword evidence="7" id="KW-0539">Nucleus</keyword>
<evidence type="ECO:0000256" key="3">
    <source>
        <dbReference type="ARBA" id="ARBA00022771"/>
    </source>
</evidence>
<dbReference type="GO" id="GO:0008270">
    <property type="term" value="F:zinc ion binding"/>
    <property type="evidence" value="ECO:0007669"/>
    <property type="project" value="UniProtKB-KW"/>
</dbReference>
<dbReference type="PANTHER" id="PTHR46179">
    <property type="entry name" value="ZINC FINGER PROTEIN"/>
    <property type="match status" value="1"/>
</dbReference>
<comment type="subcellular location">
    <subcellularLocation>
        <location evidence="1">Nucleus</location>
    </subcellularLocation>
</comment>
<dbReference type="EMBL" id="EU239662">
    <property type="protein sequence ID" value="ABY76183.1"/>
    <property type="molecule type" value="Genomic_DNA"/>
</dbReference>
<reference evidence="11" key="1">
    <citation type="submission" date="2007-10" db="EMBL/GenBank/DDBJ databases">
        <title>Cloning of creA and ace1 genes encoding regulation repressors of cellulase and xylanase synthesis in Penicillium decumbens and analysis of the mutation mechanism of strain JU-A10.</title>
        <authorList>
            <person name="Sun X.Y."/>
            <person name="Qu Y.B."/>
        </authorList>
    </citation>
    <scope>NUCLEOTIDE SEQUENCE</scope>
    <source>
        <strain evidence="11">JU-A10</strain>
    </source>
</reference>
<evidence type="ECO:0000256" key="1">
    <source>
        <dbReference type="ARBA" id="ARBA00004123"/>
    </source>
</evidence>
<sequence>MILTRAKYKPEPSWRLHNLSRPGCIRGVGCCEHISNLAKTDEEPTASKLQLKKGETFNAPTSPPSAESDPVMNIRSLPHRSPTSLDALAASEESMSSIFERLNLDENSEGQGASTDNQSAGASTLNSAADKDEHNPFPSVKKVSTQQEDHDHDSDSGLGSSVSDCDSMSEISEQDNHDASVEQDSTITSPIAASQGTNPRHQLPLSACKQIERYLLVPLLKEPKLEDFHPLVRSVPTRIANKQIVCLRDLEKILLWLAPKFSKSRSSYLSFCEYTIQCLHTSVSHLNAKDQRLPADRPYTNGYFLDLVTQVRRYAAMVQASKAEALQSNKDKPSVPPASLQGGLSVNGCAAELVIMTDGQVISLATGKPFEGAVSIKRAHETVDEVTDEGVVRSMARRKKNAPPMDINQKCAHCDKVFKRPCDLTKHEKTHSRPWKCPDTTCKYNLVGWPTEKERDRHVNDKHSENPIIFKCEFGGCTYTSKRESNCKQHMEKAHGWKYNRQKSNSRARGSKSKRGTSLRAASHQDSPSTPDAMTPASGQTDFNTPSLGPTPSPCEPSLIYSDGSSFINFADPPAPVPGNGYSAFYNASVVNQPEAAMSYQASPEGTALSYQTPRTYQTSPDATMAHDFQFTAEDIANLGSLGSLEAQFAMGNPNELVSHLNMHQSIVASMSSVPSASSVPDLSGSVSASQGNSPCAPAASGGNRCDNIDWTRVEYSLQNNINDLHGGNDNGNDQAMMMSGLSPTAQGHLMLFSPDNGLAAANIGASFPYGGQDMQQNLQDFSGQELQDFTLFETPMPTYPAANLTDPAFNWVGGPWPGMDKAIAFD</sequence>
<feature type="domain" description="C2H2-type" evidence="10">
    <location>
        <begin position="409"/>
        <end position="436"/>
    </location>
</feature>
<keyword evidence="2" id="KW-0479">Metal-binding</keyword>
<dbReference type="PROSITE" id="PS50157">
    <property type="entry name" value="ZINC_FINGER_C2H2_2"/>
    <property type="match status" value="1"/>
</dbReference>
<feature type="region of interest" description="Disordered" evidence="9">
    <location>
        <begin position="498"/>
        <end position="556"/>
    </location>
</feature>
<name>B0LKY7_PENDC</name>
<evidence type="ECO:0000256" key="9">
    <source>
        <dbReference type="SAM" id="MobiDB-lite"/>
    </source>
</evidence>
<dbReference type="GO" id="GO:0006357">
    <property type="term" value="P:regulation of transcription by RNA polymerase II"/>
    <property type="evidence" value="ECO:0007669"/>
    <property type="project" value="TreeGrafter"/>
</dbReference>
<feature type="compositionally biased region" description="Polar residues" evidence="9">
    <location>
        <begin position="109"/>
        <end position="127"/>
    </location>
</feature>
<dbReference type="SMART" id="SM00355">
    <property type="entry name" value="ZnF_C2H2"/>
    <property type="match status" value="3"/>
</dbReference>
<dbReference type="GO" id="GO:0005634">
    <property type="term" value="C:nucleus"/>
    <property type="evidence" value="ECO:0007669"/>
    <property type="project" value="UniProtKB-SubCell"/>
</dbReference>
<feature type="compositionally biased region" description="Basic residues" evidence="9">
    <location>
        <begin position="498"/>
        <end position="517"/>
    </location>
</feature>
<dbReference type="InterPro" id="IPR051061">
    <property type="entry name" value="Zinc_finger_trans_reg"/>
</dbReference>
<evidence type="ECO:0000313" key="11">
    <source>
        <dbReference type="EMBL" id="ABY76183.1"/>
    </source>
</evidence>
<feature type="region of interest" description="Disordered" evidence="9">
    <location>
        <begin position="52"/>
        <end position="79"/>
    </location>
</feature>
<keyword evidence="4" id="KW-0862">Zinc</keyword>
<dbReference type="AlphaFoldDB" id="B0LKY7"/>
<dbReference type="PANTHER" id="PTHR46179:SF13">
    <property type="entry name" value="C2H2-TYPE DOMAIN-CONTAINING PROTEIN"/>
    <property type="match status" value="1"/>
</dbReference>
<keyword evidence="6" id="KW-0804">Transcription</keyword>
<feature type="region of interest" description="Disordered" evidence="9">
    <location>
        <begin position="107"/>
        <end position="183"/>
    </location>
</feature>
<protein>
    <submittedName>
        <fullName evidence="11">Zinc finger transcription factor ACEI</fullName>
    </submittedName>
</protein>
<evidence type="ECO:0000256" key="6">
    <source>
        <dbReference type="ARBA" id="ARBA00023163"/>
    </source>
</evidence>
<feature type="compositionally biased region" description="Low complexity" evidence="9">
    <location>
        <begin position="156"/>
        <end position="166"/>
    </location>
</feature>
<evidence type="ECO:0000256" key="2">
    <source>
        <dbReference type="ARBA" id="ARBA00022723"/>
    </source>
</evidence>